<evidence type="ECO:0000313" key="12">
    <source>
        <dbReference type="Proteomes" id="UP000030416"/>
    </source>
</evidence>
<evidence type="ECO:0000256" key="7">
    <source>
        <dbReference type="ARBA" id="ARBA00023239"/>
    </source>
</evidence>
<evidence type="ECO:0000256" key="5">
    <source>
        <dbReference type="ARBA" id="ARBA00022573"/>
    </source>
</evidence>
<comment type="catalytic activity">
    <reaction evidence="9">
        <text>O-phospho-L-threonine + H(+) = (R)-1-aminopropan-2-yl phosphate + CO2</text>
        <dbReference type="Rhea" id="RHEA:11492"/>
        <dbReference type="ChEBI" id="CHEBI:15378"/>
        <dbReference type="ChEBI" id="CHEBI:16526"/>
        <dbReference type="ChEBI" id="CHEBI:58563"/>
        <dbReference type="ChEBI" id="CHEBI:58675"/>
        <dbReference type="EC" id="4.1.1.81"/>
    </reaction>
</comment>
<comment type="pathway">
    <text evidence="3">Cofactor biosynthesis; adenosylcobalamin biosynthesis.</text>
</comment>
<dbReference type="OrthoDB" id="9813612at2"/>
<dbReference type="InterPro" id="IPR015424">
    <property type="entry name" value="PyrdxlP-dep_Trfase"/>
</dbReference>
<evidence type="ECO:0000256" key="2">
    <source>
        <dbReference type="ARBA" id="ARBA00003444"/>
    </source>
</evidence>
<dbReference type="InterPro" id="IPR015422">
    <property type="entry name" value="PyrdxlP-dep_Trfase_small"/>
</dbReference>
<evidence type="ECO:0000256" key="3">
    <source>
        <dbReference type="ARBA" id="ARBA00004953"/>
    </source>
</evidence>
<sequence>MNWPNHGGQPEKLKQLFNIKMDRELLDFSANLNPLGPPSWLKATLDEHYEKITRYPDPSYSKSILSIADHEGVEQDNVLLTNGGAEAIFLVAKYFENKKAVIVHPTFSEYERACKHYDIDVEDIFYEQENSFNLPTSVIKEKIKENDVIFLCRPNNPTGTVIAEEDLQLYLEEGKKTETYIVVDEAFVDFLPTSIPSLSTWLASYPNLILLRSLTKLYTIPGLRIGYILAQPTIINVLKNEQIPWSVNSLVDAVIPKLLEDGSFLENTRAWLSEQSESVHGILAELDFYISPTQVNFYLLRDKKHPKRTEELFYFLLEHGILTRHTHNFKGLNGEFLRIAIRAKEENERLIAVLQNWRNES</sequence>
<evidence type="ECO:0000256" key="4">
    <source>
        <dbReference type="ARBA" id="ARBA00012285"/>
    </source>
</evidence>
<dbReference type="InterPro" id="IPR015421">
    <property type="entry name" value="PyrdxlP-dep_Trfase_major"/>
</dbReference>
<dbReference type="GO" id="GO:0030170">
    <property type="term" value="F:pyridoxal phosphate binding"/>
    <property type="evidence" value="ECO:0007669"/>
    <property type="project" value="InterPro"/>
</dbReference>
<evidence type="ECO:0000256" key="1">
    <source>
        <dbReference type="ARBA" id="ARBA00001933"/>
    </source>
</evidence>
<evidence type="ECO:0000313" key="11">
    <source>
        <dbReference type="EMBL" id="KGR77141.1"/>
    </source>
</evidence>
<comment type="cofactor">
    <cofactor evidence="1">
        <name>pyridoxal 5'-phosphate</name>
        <dbReference type="ChEBI" id="CHEBI:597326"/>
    </cofactor>
</comment>
<dbReference type="SUPFAM" id="SSF53383">
    <property type="entry name" value="PLP-dependent transferases"/>
    <property type="match status" value="1"/>
</dbReference>
<dbReference type="PANTHER" id="PTHR42885:SF1">
    <property type="entry name" value="THREONINE-PHOSPHATE DECARBOXYLASE"/>
    <property type="match status" value="1"/>
</dbReference>
<keyword evidence="12" id="KW-1185">Reference proteome</keyword>
<dbReference type="EMBL" id="JPVN01000021">
    <property type="protein sequence ID" value="KGR77141.1"/>
    <property type="molecule type" value="Genomic_DNA"/>
</dbReference>
<dbReference type="PANTHER" id="PTHR42885">
    <property type="entry name" value="HISTIDINOL-PHOSPHATE AMINOTRANSFERASE-RELATED"/>
    <property type="match status" value="1"/>
</dbReference>
<feature type="domain" description="Aminotransferase class I/classII large" evidence="10">
    <location>
        <begin position="24"/>
        <end position="353"/>
    </location>
</feature>
<reference evidence="11 12" key="1">
    <citation type="submission" date="2014-02" db="EMBL/GenBank/DDBJ databases">
        <title>Draft genome sequence of Lysinibacillus manganicus DSM 26584T.</title>
        <authorList>
            <person name="Zhang F."/>
            <person name="Wang G."/>
            <person name="Zhang L."/>
        </authorList>
    </citation>
    <scope>NUCLEOTIDE SEQUENCE [LARGE SCALE GENOMIC DNA]</scope>
    <source>
        <strain evidence="11 12">DSM 26584</strain>
    </source>
</reference>
<gene>
    <name evidence="11" type="ORF">CD29_15710</name>
</gene>
<dbReference type="Gene3D" id="3.40.640.10">
    <property type="entry name" value="Type I PLP-dependent aspartate aminotransferase-like (Major domain)"/>
    <property type="match status" value="1"/>
</dbReference>
<accession>A0A0A3HWZ3</accession>
<dbReference type="InterPro" id="IPR004839">
    <property type="entry name" value="Aminotransferase_I/II_large"/>
</dbReference>
<dbReference type="NCBIfam" id="TIGR01140">
    <property type="entry name" value="L_thr_O3P_dcar"/>
    <property type="match status" value="1"/>
</dbReference>
<proteinExistence type="predicted"/>
<dbReference type="GO" id="GO:0048472">
    <property type="term" value="F:threonine-phosphate decarboxylase activity"/>
    <property type="evidence" value="ECO:0007669"/>
    <property type="project" value="UniProtKB-EC"/>
</dbReference>
<keyword evidence="7" id="KW-0456">Lyase</keyword>
<dbReference type="InterPro" id="IPR005860">
    <property type="entry name" value="CobD"/>
</dbReference>
<dbReference type="Pfam" id="PF00155">
    <property type="entry name" value="Aminotran_1_2"/>
    <property type="match status" value="1"/>
</dbReference>
<evidence type="ECO:0000256" key="9">
    <source>
        <dbReference type="ARBA" id="ARBA00048531"/>
    </source>
</evidence>
<dbReference type="Proteomes" id="UP000030416">
    <property type="component" value="Unassembled WGS sequence"/>
</dbReference>
<keyword evidence="5" id="KW-0169">Cobalamin biosynthesis</keyword>
<dbReference type="STRING" id="1384049.CD29_15710"/>
<name>A0A0A3HWZ3_9BACL</name>
<dbReference type="AlphaFoldDB" id="A0A0A3HWZ3"/>
<dbReference type="CDD" id="cd00609">
    <property type="entry name" value="AAT_like"/>
    <property type="match status" value="1"/>
</dbReference>
<dbReference type="UniPathway" id="UPA00148"/>
<comment type="caution">
    <text evidence="11">The sequence shown here is derived from an EMBL/GenBank/DDBJ whole genome shotgun (WGS) entry which is preliminary data.</text>
</comment>
<dbReference type="RefSeq" id="WP_036188649.1">
    <property type="nucleotide sequence ID" value="NZ_AVDA01000021.1"/>
</dbReference>
<protein>
    <recommendedName>
        <fullName evidence="4">threonine-phosphate decarboxylase</fullName>
        <ecNumber evidence="4">4.1.1.81</ecNumber>
    </recommendedName>
    <alternativeName>
        <fullName evidence="8">L-threonine-O-3-phosphate decarboxylase</fullName>
    </alternativeName>
</protein>
<dbReference type="GO" id="GO:0009236">
    <property type="term" value="P:cobalamin biosynthetic process"/>
    <property type="evidence" value="ECO:0007669"/>
    <property type="project" value="UniProtKB-UniPathway"/>
</dbReference>
<evidence type="ECO:0000259" key="10">
    <source>
        <dbReference type="Pfam" id="PF00155"/>
    </source>
</evidence>
<evidence type="ECO:0000256" key="8">
    <source>
        <dbReference type="ARBA" id="ARBA00029996"/>
    </source>
</evidence>
<dbReference type="eggNOG" id="COG0079">
    <property type="taxonomic scope" value="Bacteria"/>
</dbReference>
<dbReference type="EC" id="4.1.1.81" evidence="4"/>
<keyword evidence="6" id="KW-0663">Pyridoxal phosphate</keyword>
<evidence type="ECO:0000256" key="6">
    <source>
        <dbReference type="ARBA" id="ARBA00022898"/>
    </source>
</evidence>
<comment type="function">
    <text evidence="2">Decarboxylates L-threonine-O-3-phosphate to yield (R)-1-amino-2-propanol O-2-phosphate, the precursor for the linkage between the nucleotide loop and the corrin ring in cobalamin.</text>
</comment>
<dbReference type="Gene3D" id="3.90.1150.10">
    <property type="entry name" value="Aspartate Aminotransferase, domain 1"/>
    <property type="match status" value="1"/>
</dbReference>
<organism evidence="11 12">
    <name type="scientific">Ureibacillus manganicus DSM 26584</name>
    <dbReference type="NCBI Taxonomy" id="1384049"/>
    <lineage>
        <taxon>Bacteria</taxon>
        <taxon>Bacillati</taxon>
        <taxon>Bacillota</taxon>
        <taxon>Bacilli</taxon>
        <taxon>Bacillales</taxon>
        <taxon>Caryophanaceae</taxon>
        <taxon>Ureibacillus</taxon>
    </lineage>
</organism>